<dbReference type="EMBL" id="WJHE01000387">
    <property type="protein sequence ID" value="MST32782.1"/>
    <property type="molecule type" value="Genomic_DNA"/>
</dbReference>
<protein>
    <recommendedName>
        <fullName evidence="3">Spherulation-specific family 4</fullName>
    </recommendedName>
</protein>
<dbReference type="PANTHER" id="PTHR35040:SF9">
    <property type="entry name" value="4-LIKE CELL SURFACE PROTEIN, PUTATIVE (AFU_ORTHOLOGUE AFUA_4G14080)-RELATED"/>
    <property type="match status" value="1"/>
</dbReference>
<gene>
    <name evidence="1" type="ORF">GHK86_08615</name>
</gene>
<reference evidence="1 2" key="1">
    <citation type="submission" date="2019-11" db="EMBL/GenBank/DDBJ databases">
        <title>Acidiferrimicrobium australis gen. nov., sp. nov., an acidophilic and obligately heterotrophic, member of the Actinobacteria that catalyses dissimilatory oxido- reduction of iron isolated from metal-rich acidic water in Chile.</title>
        <authorList>
            <person name="Gonzalez D."/>
            <person name="Huber K."/>
            <person name="Hedrich S."/>
            <person name="Rojas-Villalobos C."/>
            <person name="Quatrini R."/>
            <person name="Dinamarca M.A."/>
            <person name="Schwarz A."/>
            <person name="Canales C."/>
            <person name="Nancucheo I."/>
        </authorList>
    </citation>
    <scope>NUCLEOTIDE SEQUENCE [LARGE SCALE GENOMIC DNA]</scope>
    <source>
        <strain evidence="1 2">USS-CCA1</strain>
    </source>
</reference>
<accession>A0ABW9QSY0</accession>
<dbReference type="Pfam" id="PF12138">
    <property type="entry name" value="Spherulin4"/>
    <property type="match status" value="1"/>
</dbReference>
<sequence length="232" mass="25487">MNDLTLAPADFEPKMLVPAYFHPVERPQLWAAMADNPDKVGIVILNVANGPGHERDGVWLEAVEPLLSAGIDVVGYVDTGYGRRPRHEVVADIGCHLLWYQVTGILFDQVATAPEHVETVGSLARHARDLGARLVVFNHGAYPAEGYAEHADILGTFEGSWGAYVDLSVPVWTRRLPERKAYHVVHSVPLGHFADAALLARSRRAGYVYLTDRDGPNPYDRLPAVPPTAWLG</sequence>
<keyword evidence="2" id="KW-1185">Reference proteome</keyword>
<evidence type="ECO:0000313" key="2">
    <source>
        <dbReference type="Proteomes" id="UP000437736"/>
    </source>
</evidence>
<dbReference type="PANTHER" id="PTHR35040">
    <property type="match status" value="1"/>
</dbReference>
<organism evidence="1 2">
    <name type="scientific">Acidiferrimicrobium australe</name>
    <dbReference type="NCBI Taxonomy" id="2664430"/>
    <lineage>
        <taxon>Bacteria</taxon>
        <taxon>Bacillati</taxon>
        <taxon>Actinomycetota</taxon>
        <taxon>Acidimicrobiia</taxon>
        <taxon>Acidimicrobiales</taxon>
        <taxon>Acidimicrobiaceae</taxon>
        <taxon>Acidiferrimicrobium</taxon>
    </lineage>
</organism>
<proteinExistence type="predicted"/>
<dbReference type="Proteomes" id="UP000437736">
    <property type="component" value="Unassembled WGS sequence"/>
</dbReference>
<dbReference type="InterPro" id="IPR021986">
    <property type="entry name" value="Spherulin4"/>
</dbReference>
<name>A0ABW9QSY0_9ACTN</name>
<comment type="caution">
    <text evidence="1">The sequence shown here is derived from an EMBL/GenBank/DDBJ whole genome shotgun (WGS) entry which is preliminary data.</text>
</comment>
<evidence type="ECO:0008006" key="3">
    <source>
        <dbReference type="Google" id="ProtNLM"/>
    </source>
</evidence>
<evidence type="ECO:0000313" key="1">
    <source>
        <dbReference type="EMBL" id="MST32782.1"/>
    </source>
</evidence>